<sequence>MYWRTVLHLGYYASLTEKGPLISQRADLIVRSNLNFTLANKRLKEGGLKGYHLDFIA</sequence>
<proteinExistence type="predicted"/>
<accession>E0Y1D3</accession>
<dbReference type="AlphaFoldDB" id="E0Y1D3"/>
<evidence type="ECO:0000313" key="1">
    <source>
        <dbReference type="EMBL" id="ADI20474.1"/>
    </source>
</evidence>
<reference evidence="1" key="1">
    <citation type="journal article" date="2011" name="Environ. Microbiol.">
        <title>Time-series analyses of Monterey Bay coastal microbial picoplankton using a 'genome proxy' microarray.</title>
        <authorList>
            <person name="Rich V.I."/>
            <person name="Pham V.D."/>
            <person name="Eppley J."/>
            <person name="Shi Y."/>
            <person name="DeLong E.F."/>
        </authorList>
    </citation>
    <scope>NUCLEOTIDE SEQUENCE</scope>
</reference>
<organism evidence="1">
    <name type="scientific">uncultured alpha proteobacterium EB080_L58F04</name>
    <dbReference type="NCBI Taxonomy" id="710798"/>
    <lineage>
        <taxon>Bacteria</taxon>
        <taxon>Pseudomonadati</taxon>
        <taxon>Pseudomonadota</taxon>
        <taxon>Alphaproteobacteria</taxon>
        <taxon>environmental samples</taxon>
    </lineage>
</organism>
<name>E0Y1D3_9PROT</name>
<dbReference type="EMBL" id="GU474942">
    <property type="protein sequence ID" value="ADI20474.1"/>
    <property type="molecule type" value="Genomic_DNA"/>
</dbReference>
<protein>
    <submittedName>
        <fullName evidence="1">Uncharacterized protein</fullName>
    </submittedName>
</protein>